<dbReference type="PROSITE" id="PS50005">
    <property type="entry name" value="TPR"/>
    <property type="match status" value="2"/>
</dbReference>
<accession>A0A8J6NY46</accession>
<evidence type="ECO:0000313" key="3">
    <source>
        <dbReference type="Proteomes" id="UP000603434"/>
    </source>
</evidence>
<dbReference type="Pfam" id="PF03783">
    <property type="entry name" value="CsgG"/>
    <property type="match status" value="1"/>
</dbReference>
<feature type="repeat" description="TPR" evidence="1">
    <location>
        <begin position="26"/>
        <end position="59"/>
    </location>
</feature>
<dbReference type="GO" id="GO:0030288">
    <property type="term" value="C:outer membrane-bounded periplasmic space"/>
    <property type="evidence" value="ECO:0007669"/>
    <property type="project" value="InterPro"/>
</dbReference>
<evidence type="ECO:0000313" key="2">
    <source>
        <dbReference type="EMBL" id="MBC8362133.1"/>
    </source>
</evidence>
<feature type="repeat" description="TPR" evidence="1">
    <location>
        <begin position="231"/>
        <end position="264"/>
    </location>
</feature>
<dbReference type="SMART" id="SM00028">
    <property type="entry name" value="TPR"/>
    <property type="match status" value="4"/>
</dbReference>
<dbReference type="Proteomes" id="UP000603434">
    <property type="component" value="Unassembled WGS sequence"/>
</dbReference>
<evidence type="ECO:0008006" key="4">
    <source>
        <dbReference type="Google" id="ProtNLM"/>
    </source>
</evidence>
<dbReference type="PROSITE" id="PS51257">
    <property type="entry name" value="PROKAR_LIPOPROTEIN"/>
    <property type="match status" value="1"/>
</dbReference>
<comment type="caution">
    <text evidence="2">The sequence shown here is derived from an EMBL/GenBank/DDBJ whole genome shotgun (WGS) entry which is preliminary data.</text>
</comment>
<gene>
    <name evidence="2" type="ORF">H8E23_12130</name>
</gene>
<organism evidence="2 3">
    <name type="scientific">Candidatus Desulfatibia profunda</name>
    <dbReference type="NCBI Taxonomy" id="2841695"/>
    <lineage>
        <taxon>Bacteria</taxon>
        <taxon>Pseudomonadati</taxon>
        <taxon>Thermodesulfobacteriota</taxon>
        <taxon>Desulfobacteria</taxon>
        <taxon>Desulfobacterales</taxon>
        <taxon>Desulfobacterales incertae sedis</taxon>
        <taxon>Candidatus Desulfatibia</taxon>
    </lineage>
</organism>
<name>A0A8J6NY46_9BACT</name>
<dbReference type="EMBL" id="JACNJH010000171">
    <property type="protein sequence ID" value="MBC8362133.1"/>
    <property type="molecule type" value="Genomic_DNA"/>
</dbReference>
<sequence length="670" mass="76060">MSRRTIFHLGLFILLTVFLCACVTPGKQHYDTGMQLKSAGKYKEAIAYLQQAIEKEPSNQEYQKALSDIKSNLIATYVAQGVEAIGSESPVTVGAINRAKDKLAKAQEIDPGHADVKSLADRIGQRQDTLLSEVKELYTNAKQQADAGEWLQAYFNLQQIQTRFPNYEDSFQLLRQASEKGSEVSYKQSKELFDQEDFAGAKEHLRKTLALKADYGPARELLNLVTERDSKDYFVQQAREAVMAQKWDRAVNAYERALGYEPDNQDLRQLIGHVRIKAGEFYIRQARMQMDEGWLLKAFESFDLVQKYMSDKDDFQINNFRKNLTSRAAYAAEQLKEQDLSGAAWFWYGKIHNIDPEYSKIFFLTQAMEDNIRQRVQKSIAVFDFNSPSGNQDAGVIVANNLITYLFKNASGDIKILERENLKSILEEMKLGQIGVVSGNTAKQMGKVYGIDVAIMGSVLLYNVDSNSSDGTKSVRYQVGTKIEDNIDYLNWKERNPQPSREQIAQAPPAKVTIPVYEQKDYKVSMYKKVGFVQLSFRIVDVSTGENIQVKTIEAKETAEDETSAGIPEANIKFDPLEIPTDTELLQSMTDKVVAELGREALRPLQNLEKTYFQNGENLLRRRDNLKAAENFINAIFDEKMKRIQGSLLTLKANEHLNDIFRDYKVNIGG</sequence>
<reference evidence="2 3" key="1">
    <citation type="submission" date="2020-08" db="EMBL/GenBank/DDBJ databases">
        <title>Bridging the membrane lipid divide: bacteria of the FCB group superphylum have the potential to synthesize archaeal ether lipids.</title>
        <authorList>
            <person name="Villanueva L."/>
            <person name="Von Meijenfeldt F.A.B."/>
            <person name="Westbye A.B."/>
            <person name="Yadav S."/>
            <person name="Hopmans E.C."/>
            <person name="Dutilh B.E."/>
            <person name="Sinninghe Damste J.S."/>
        </authorList>
    </citation>
    <scope>NUCLEOTIDE SEQUENCE [LARGE SCALE GENOMIC DNA]</scope>
    <source>
        <strain evidence="2">NIOZ-UU30</strain>
    </source>
</reference>
<dbReference type="Gene3D" id="3.40.50.10610">
    <property type="entry name" value="ABC-type transport auxiliary lipoprotein component"/>
    <property type="match status" value="1"/>
</dbReference>
<dbReference type="InterPro" id="IPR011990">
    <property type="entry name" value="TPR-like_helical_dom_sf"/>
</dbReference>
<dbReference type="Gene3D" id="1.25.40.10">
    <property type="entry name" value="Tetratricopeptide repeat domain"/>
    <property type="match status" value="2"/>
</dbReference>
<dbReference type="InterPro" id="IPR019734">
    <property type="entry name" value="TPR_rpt"/>
</dbReference>
<dbReference type="InterPro" id="IPR005534">
    <property type="entry name" value="Curli_assmbl/transp-comp_CsgG"/>
</dbReference>
<dbReference type="SUPFAM" id="SSF48452">
    <property type="entry name" value="TPR-like"/>
    <property type="match status" value="2"/>
</dbReference>
<proteinExistence type="predicted"/>
<evidence type="ECO:0000256" key="1">
    <source>
        <dbReference type="PROSITE-ProRule" id="PRU00339"/>
    </source>
</evidence>
<dbReference type="AlphaFoldDB" id="A0A8J6NY46"/>
<protein>
    <recommendedName>
        <fullName evidence="4">Tetratricopeptide repeat protein</fullName>
    </recommendedName>
</protein>
<keyword evidence="1" id="KW-0802">TPR repeat</keyword>
<dbReference type="Pfam" id="PF13432">
    <property type="entry name" value="TPR_16"/>
    <property type="match status" value="1"/>
</dbReference>